<evidence type="ECO:0000256" key="7">
    <source>
        <dbReference type="ARBA" id="ARBA00022833"/>
    </source>
</evidence>
<keyword evidence="6" id="KW-0863">Zinc-finger</keyword>
<evidence type="ECO:0000313" key="14">
    <source>
        <dbReference type="Proteomes" id="UP000265020"/>
    </source>
</evidence>
<dbReference type="GO" id="GO:0005634">
    <property type="term" value="C:nucleus"/>
    <property type="evidence" value="ECO:0007669"/>
    <property type="project" value="TreeGrafter"/>
</dbReference>
<dbReference type="Gene3D" id="3.10.20.90">
    <property type="entry name" value="Phosphatidylinositol 3-kinase Catalytic Subunit, Chain A, domain 1"/>
    <property type="match status" value="1"/>
</dbReference>
<dbReference type="SUPFAM" id="SSF57889">
    <property type="entry name" value="Cysteine-rich domain"/>
    <property type="match status" value="1"/>
</dbReference>
<dbReference type="FunFam" id="3.10.20.90:FF:000048">
    <property type="entry name" value="Ras association domain family member 1"/>
    <property type="match status" value="1"/>
</dbReference>
<dbReference type="Gene3D" id="1.20.5.110">
    <property type="match status" value="1"/>
</dbReference>
<keyword evidence="8" id="KW-0206">Cytoskeleton</keyword>
<dbReference type="OrthoDB" id="74314at2759"/>
<dbReference type="Ensembl" id="ENSCVAT00000019716.1">
    <property type="protein sequence ID" value="ENSCVAP00000012465.1"/>
    <property type="gene ID" value="ENSCVAG00000014874.1"/>
</dbReference>
<dbReference type="Pfam" id="PF00788">
    <property type="entry name" value="RA"/>
    <property type="match status" value="1"/>
</dbReference>
<dbReference type="SUPFAM" id="SSF54236">
    <property type="entry name" value="Ubiquitin-like"/>
    <property type="match status" value="1"/>
</dbReference>
<dbReference type="Proteomes" id="UP000265020">
    <property type="component" value="Unassembled WGS sequence"/>
</dbReference>
<evidence type="ECO:0000256" key="2">
    <source>
        <dbReference type="ARBA" id="ARBA00022490"/>
    </source>
</evidence>
<protein>
    <submittedName>
        <fullName evidence="13">Ras association domain family member 1</fullName>
    </submittedName>
</protein>
<accession>A0A3Q2FX06</accession>
<feature type="domain" description="Ras-associating" evidence="11">
    <location>
        <begin position="209"/>
        <end position="298"/>
    </location>
</feature>
<proteinExistence type="predicted"/>
<comment type="subcellular location">
    <subcellularLocation>
        <location evidence="1">Cytoplasm</location>
        <location evidence="1">Cytoskeleton</location>
    </subcellularLocation>
</comment>
<dbReference type="SMART" id="SM00314">
    <property type="entry name" value="RA"/>
    <property type="match status" value="1"/>
</dbReference>
<evidence type="ECO:0000256" key="4">
    <source>
        <dbReference type="ARBA" id="ARBA00022701"/>
    </source>
</evidence>
<dbReference type="InterPro" id="IPR000159">
    <property type="entry name" value="RA_dom"/>
</dbReference>
<evidence type="ECO:0000313" key="13">
    <source>
        <dbReference type="Ensembl" id="ENSCVAP00000012465.1"/>
    </source>
</evidence>
<keyword evidence="5" id="KW-0479">Metal-binding</keyword>
<keyword evidence="14" id="KW-1185">Reference proteome</keyword>
<dbReference type="PROSITE" id="PS50081">
    <property type="entry name" value="ZF_DAG_PE_2"/>
    <property type="match status" value="1"/>
</dbReference>
<dbReference type="Pfam" id="PF00130">
    <property type="entry name" value="C1_1"/>
    <property type="match status" value="1"/>
</dbReference>
<evidence type="ECO:0000256" key="3">
    <source>
        <dbReference type="ARBA" id="ARBA00022553"/>
    </source>
</evidence>
<evidence type="ECO:0000259" key="12">
    <source>
        <dbReference type="PROSITE" id="PS50951"/>
    </source>
</evidence>
<dbReference type="PROSITE" id="PS00479">
    <property type="entry name" value="ZF_DAG_PE_1"/>
    <property type="match status" value="1"/>
</dbReference>
<feature type="region of interest" description="Disordered" evidence="9">
    <location>
        <begin position="190"/>
        <end position="210"/>
    </location>
</feature>
<dbReference type="GeneID" id="107102912"/>
<reference evidence="13" key="2">
    <citation type="submission" date="2025-09" db="UniProtKB">
        <authorList>
            <consortium name="Ensembl"/>
        </authorList>
    </citation>
    <scope>IDENTIFICATION</scope>
</reference>
<dbReference type="STRING" id="28743.ENSCVAP00000012465"/>
<keyword evidence="2" id="KW-0963">Cytoplasm</keyword>
<dbReference type="GO" id="GO:0008270">
    <property type="term" value="F:zinc ion binding"/>
    <property type="evidence" value="ECO:0007669"/>
    <property type="project" value="UniProtKB-KW"/>
</dbReference>
<dbReference type="CTD" id="11186"/>
<dbReference type="OMA" id="YSHTHLT"/>
<dbReference type="PANTHER" id="PTHR22738">
    <property type="entry name" value="RASSF"/>
    <property type="match status" value="1"/>
</dbReference>
<feature type="domain" description="SARAH" evidence="12">
    <location>
        <begin position="300"/>
        <end position="347"/>
    </location>
</feature>
<dbReference type="Pfam" id="PF16517">
    <property type="entry name" value="Nore1-SARAH"/>
    <property type="match status" value="1"/>
</dbReference>
<feature type="compositionally biased region" description="Basic and acidic residues" evidence="9">
    <location>
        <begin position="197"/>
        <end position="207"/>
    </location>
</feature>
<dbReference type="InterPro" id="IPR033614">
    <property type="entry name" value="RASSF1-6"/>
</dbReference>
<dbReference type="InterPro" id="IPR011524">
    <property type="entry name" value="SARAH_dom"/>
</dbReference>
<dbReference type="InterPro" id="IPR029071">
    <property type="entry name" value="Ubiquitin-like_domsf"/>
</dbReference>
<dbReference type="PROSITE" id="PS50951">
    <property type="entry name" value="SARAH"/>
    <property type="match status" value="1"/>
</dbReference>
<evidence type="ECO:0000256" key="9">
    <source>
        <dbReference type="SAM" id="MobiDB-lite"/>
    </source>
</evidence>
<dbReference type="Gene3D" id="3.30.60.20">
    <property type="match status" value="1"/>
</dbReference>
<evidence type="ECO:0000256" key="8">
    <source>
        <dbReference type="ARBA" id="ARBA00023212"/>
    </source>
</evidence>
<evidence type="ECO:0000259" key="11">
    <source>
        <dbReference type="PROSITE" id="PS50200"/>
    </source>
</evidence>
<dbReference type="CDD" id="cd20885">
    <property type="entry name" value="C1_RASSF1"/>
    <property type="match status" value="1"/>
</dbReference>
<dbReference type="GO" id="GO:0007265">
    <property type="term" value="P:Ras protein signal transduction"/>
    <property type="evidence" value="ECO:0007669"/>
    <property type="project" value="TreeGrafter"/>
</dbReference>
<feature type="domain" description="Phorbol-ester/DAG-type" evidence="10">
    <location>
        <begin position="58"/>
        <end position="108"/>
    </location>
</feature>
<dbReference type="KEGG" id="cvg:107102912"/>
<dbReference type="RefSeq" id="XP_015257855.1">
    <property type="nucleotide sequence ID" value="XM_015402369.1"/>
</dbReference>
<dbReference type="GeneTree" id="ENSGT00940000155664"/>
<keyword evidence="3" id="KW-0597">Phosphoprotein</keyword>
<reference evidence="13" key="1">
    <citation type="submission" date="2025-08" db="UniProtKB">
        <authorList>
            <consortium name="Ensembl"/>
        </authorList>
    </citation>
    <scope>IDENTIFICATION</scope>
</reference>
<dbReference type="GO" id="GO:0005874">
    <property type="term" value="C:microtubule"/>
    <property type="evidence" value="ECO:0007669"/>
    <property type="project" value="UniProtKB-KW"/>
</dbReference>
<sequence>MTNCELIELKDLSVNDPIELAAPSAHTGQPGLDHIVRLVGDCVSFEGPARPPPEGAVGHDFQPYSYTHLTWCDLCGEFIWGLYKQSLRCADCNYTCHYRCRPFIQLDCSKRGSVLKGNADYSEDAIETDTNVDEQIELGKQELSVGEIEQKVKEYNTQIINNLFMVDNKDGSYTGFIKVHFQLLRPISLPPSQSQSRTEEDNQLDRPAKRRTSFYLPKDAAKHLHLSSETRVREVIEALLNKFTVVDNPAKFALFEKVEKQSQVFLRKLSDEERPLYLRLCAGPNESALSLVLKENETGDVNWDAFSFPELNNFLRILQREEDEHVRQIVKRYAHARDMIKHAMARVTTPG</sequence>
<dbReference type="PANTHER" id="PTHR22738:SF12">
    <property type="entry name" value="RAS ASSOCIATION DOMAIN-CONTAINING PROTEIN 1"/>
    <property type="match status" value="1"/>
</dbReference>
<evidence type="ECO:0000256" key="5">
    <source>
        <dbReference type="ARBA" id="ARBA00022723"/>
    </source>
</evidence>
<dbReference type="AlphaFoldDB" id="A0A3Q2FX06"/>
<name>A0A3Q2FX06_CYPVA</name>
<dbReference type="InterPro" id="IPR002219">
    <property type="entry name" value="PKC_DAG/PE"/>
</dbReference>
<dbReference type="PROSITE" id="PS50200">
    <property type="entry name" value="RA"/>
    <property type="match status" value="1"/>
</dbReference>
<organism evidence="13 14">
    <name type="scientific">Cyprinodon variegatus</name>
    <name type="common">Sheepshead minnow</name>
    <dbReference type="NCBI Taxonomy" id="28743"/>
    <lineage>
        <taxon>Eukaryota</taxon>
        <taxon>Metazoa</taxon>
        <taxon>Chordata</taxon>
        <taxon>Craniata</taxon>
        <taxon>Vertebrata</taxon>
        <taxon>Euteleostomi</taxon>
        <taxon>Actinopterygii</taxon>
        <taxon>Neopterygii</taxon>
        <taxon>Teleostei</taxon>
        <taxon>Neoteleostei</taxon>
        <taxon>Acanthomorphata</taxon>
        <taxon>Ovalentaria</taxon>
        <taxon>Atherinomorphae</taxon>
        <taxon>Cyprinodontiformes</taxon>
        <taxon>Cyprinodontidae</taxon>
        <taxon>Cyprinodon</taxon>
    </lineage>
</organism>
<keyword evidence="7" id="KW-0862">Zinc</keyword>
<dbReference type="InterPro" id="IPR046349">
    <property type="entry name" value="C1-like_sf"/>
</dbReference>
<dbReference type="SMART" id="SM00109">
    <property type="entry name" value="C1"/>
    <property type="match status" value="1"/>
</dbReference>
<evidence type="ECO:0000256" key="1">
    <source>
        <dbReference type="ARBA" id="ARBA00004245"/>
    </source>
</evidence>
<keyword evidence="4" id="KW-0493">Microtubule</keyword>
<evidence type="ECO:0000259" key="10">
    <source>
        <dbReference type="PROSITE" id="PS50081"/>
    </source>
</evidence>
<evidence type="ECO:0000256" key="6">
    <source>
        <dbReference type="ARBA" id="ARBA00022771"/>
    </source>
</evidence>